<keyword evidence="4 5" id="KW-0119">Carbohydrate metabolism</keyword>
<accession>A0A2Z6T757</accession>
<sequence>MQVYENDFGKINHDSVTRYTIENDHGIRMSVLNYGGIWQEYSIPTKNGQFNLLLAGDSMADYLKAGYSIGQLIGPVANRTKNAEFEIDGKTYRIQKNEGNNNIHSGDKGWQNHFWDAEAKVFKDSGQVVLHQTFSPDNDGMPATTDIYVVYTLDNLDRVTIDLYGQSDGPTLFNPTSHTYWNLSDTDKTIEGQNLTINSNYHLAVDSEKLPTGELITNAGQGYDFKNGNSLKAALSEMNKTKEKGYDDFFVVKPSSTYGYEPIAILSDPKSGREMRMYSDRNALIMFSANGLPHDAPLNHTGNWAALALEAQNLPDATNYPEFGDITLRPLAPVHHQIHYEIKY</sequence>
<evidence type="ECO:0000256" key="2">
    <source>
        <dbReference type="ARBA" id="ARBA00006206"/>
    </source>
</evidence>
<feature type="binding site" evidence="7">
    <location>
        <position position="247"/>
    </location>
    <ligand>
        <name>beta-D-galactose</name>
        <dbReference type="ChEBI" id="CHEBI:27667"/>
    </ligand>
</feature>
<dbReference type="GO" id="GO:0050558">
    <property type="term" value="F:maltose epimerase activity"/>
    <property type="evidence" value="ECO:0007669"/>
    <property type="project" value="UniProtKB-EC"/>
</dbReference>
<evidence type="ECO:0000313" key="9">
    <source>
        <dbReference type="EMBL" id="GBG04401.1"/>
    </source>
</evidence>
<comment type="similarity">
    <text evidence="2 5">Belongs to the aldose epimerase family.</text>
</comment>
<evidence type="ECO:0000256" key="8">
    <source>
        <dbReference type="PIRSR" id="PIRSR005096-3"/>
    </source>
</evidence>
<evidence type="ECO:0000256" key="5">
    <source>
        <dbReference type="PIRNR" id="PIRNR005096"/>
    </source>
</evidence>
<dbReference type="CDD" id="cd09019">
    <property type="entry name" value="galactose_mutarotase_like"/>
    <property type="match status" value="1"/>
</dbReference>
<name>A0A2Z6T757_9LACO</name>
<dbReference type="EC" id="5.1.3.21" evidence="5"/>
<proteinExistence type="inferred from homology"/>
<organism evidence="9 10">
    <name type="scientific">Lactobacillus rodentium</name>
    <dbReference type="NCBI Taxonomy" id="947835"/>
    <lineage>
        <taxon>Bacteria</taxon>
        <taxon>Bacillati</taxon>
        <taxon>Bacillota</taxon>
        <taxon>Bacilli</taxon>
        <taxon>Lactobacillales</taxon>
        <taxon>Lactobacillaceae</taxon>
        <taxon>Lactobacillus</taxon>
    </lineage>
</organism>
<gene>
    <name evidence="9" type="primary">galM</name>
    <name evidence="9" type="ORF">LrDSM24759_03150</name>
</gene>
<evidence type="ECO:0000256" key="7">
    <source>
        <dbReference type="PIRSR" id="PIRSR005096-2"/>
    </source>
</evidence>
<dbReference type="OrthoDB" id="9779408at2"/>
<comment type="pathway">
    <text evidence="1 5">Carbohydrate metabolism; hexose metabolism.</text>
</comment>
<feature type="active site" description="Proton donor" evidence="6">
    <location>
        <position position="178"/>
    </location>
</feature>
<dbReference type="InterPro" id="IPR047215">
    <property type="entry name" value="Galactose_mutarotase-like"/>
</dbReference>
<dbReference type="PANTHER" id="PTHR10091:SF0">
    <property type="entry name" value="GALACTOSE MUTAROTASE"/>
    <property type="match status" value="1"/>
</dbReference>
<dbReference type="GO" id="GO:0006006">
    <property type="term" value="P:glucose metabolic process"/>
    <property type="evidence" value="ECO:0007669"/>
    <property type="project" value="TreeGrafter"/>
</dbReference>
<comment type="function">
    <text evidence="5">Catalyzes the interconversion of alpha and beta anomers of maltose.</text>
</comment>
<reference evidence="10" key="1">
    <citation type="submission" date="2018-03" db="EMBL/GenBank/DDBJ databases">
        <title>New taxa in the Lactobacillus gasseri group.</title>
        <authorList>
            <person name="Tanizawa Y."/>
            <person name="Tohno M."/>
            <person name="Endo A."/>
            <person name="Arita M."/>
        </authorList>
    </citation>
    <scope>NUCLEOTIDE SEQUENCE [LARGE SCALE GENOMIC DNA]</scope>
    <source>
        <strain evidence="10">DSM 24759</strain>
    </source>
</reference>
<dbReference type="InterPro" id="IPR011013">
    <property type="entry name" value="Gal_mutarotase_sf_dom"/>
</dbReference>
<comment type="catalytic activity">
    <reaction evidence="5">
        <text>alpha-maltose = beta-maltose</text>
        <dbReference type="Rhea" id="RHEA:21228"/>
        <dbReference type="ChEBI" id="CHEBI:18147"/>
        <dbReference type="ChEBI" id="CHEBI:18167"/>
        <dbReference type="EC" id="5.1.3.21"/>
    </reaction>
</comment>
<dbReference type="RefSeq" id="WP_117117748.1">
    <property type="nucleotide sequence ID" value="NZ_BFBY01000002.1"/>
</dbReference>
<keyword evidence="3 5" id="KW-0413">Isomerase</keyword>
<dbReference type="PIRSF" id="PIRSF005096">
    <property type="entry name" value="GALM"/>
    <property type="match status" value="1"/>
</dbReference>
<feature type="active site" description="Proton acceptor" evidence="6">
    <location>
        <position position="310"/>
    </location>
</feature>
<dbReference type="PANTHER" id="PTHR10091">
    <property type="entry name" value="ALDOSE-1-EPIMERASE"/>
    <property type="match status" value="1"/>
</dbReference>
<feature type="binding site" evidence="8">
    <location>
        <begin position="178"/>
        <end position="180"/>
    </location>
    <ligand>
        <name>beta-D-galactose</name>
        <dbReference type="ChEBI" id="CHEBI:27667"/>
    </ligand>
</feature>
<evidence type="ECO:0000256" key="3">
    <source>
        <dbReference type="ARBA" id="ARBA00023235"/>
    </source>
</evidence>
<dbReference type="SUPFAM" id="SSF74650">
    <property type="entry name" value="Galactose mutarotase-like"/>
    <property type="match status" value="1"/>
</dbReference>
<dbReference type="GO" id="GO:0030246">
    <property type="term" value="F:carbohydrate binding"/>
    <property type="evidence" value="ECO:0007669"/>
    <property type="project" value="InterPro"/>
</dbReference>
<dbReference type="Pfam" id="PF01263">
    <property type="entry name" value="Aldose_epim"/>
    <property type="match status" value="1"/>
</dbReference>
<dbReference type="Gene3D" id="2.70.98.10">
    <property type="match status" value="1"/>
</dbReference>
<evidence type="ECO:0000256" key="4">
    <source>
        <dbReference type="ARBA" id="ARBA00023277"/>
    </source>
</evidence>
<dbReference type="GO" id="GO:0033499">
    <property type="term" value="P:galactose catabolic process via UDP-galactose, Leloir pathway"/>
    <property type="evidence" value="ECO:0007669"/>
    <property type="project" value="TreeGrafter"/>
</dbReference>
<evidence type="ECO:0000256" key="6">
    <source>
        <dbReference type="PIRSR" id="PIRSR005096-1"/>
    </source>
</evidence>
<evidence type="ECO:0000256" key="1">
    <source>
        <dbReference type="ARBA" id="ARBA00005028"/>
    </source>
</evidence>
<dbReference type="UniPathway" id="UPA00242"/>
<feature type="binding site" evidence="8">
    <location>
        <begin position="78"/>
        <end position="79"/>
    </location>
    <ligand>
        <name>beta-D-galactose</name>
        <dbReference type="ChEBI" id="CHEBI:27667"/>
    </ligand>
</feature>
<keyword evidence="10" id="KW-1185">Reference proteome</keyword>
<comment type="caution">
    <text evidence="9">The sequence shown here is derived from an EMBL/GenBank/DDBJ whole genome shotgun (WGS) entry which is preliminary data.</text>
</comment>
<dbReference type="Proteomes" id="UP000257317">
    <property type="component" value="Unassembled WGS sequence"/>
</dbReference>
<dbReference type="EMBL" id="BFBY01000002">
    <property type="protein sequence ID" value="GBG04401.1"/>
    <property type="molecule type" value="Genomic_DNA"/>
</dbReference>
<dbReference type="AlphaFoldDB" id="A0A2Z6T757"/>
<evidence type="ECO:0000313" key="10">
    <source>
        <dbReference type="Proteomes" id="UP000257317"/>
    </source>
</evidence>
<protein>
    <recommendedName>
        <fullName evidence="5">Maltose epimerase</fullName>
        <ecNumber evidence="5">5.1.3.21</ecNumber>
    </recommendedName>
</protein>
<dbReference type="GO" id="GO:0004034">
    <property type="term" value="F:aldose 1-epimerase activity"/>
    <property type="evidence" value="ECO:0007669"/>
    <property type="project" value="TreeGrafter"/>
</dbReference>
<dbReference type="InterPro" id="IPR008183">
    <property type="entry name" value="Aldose_1/G6P_1-epimerase"/>
</dbReference>
<dbReference type="InterPro" id="IPR014718">
    <property type="entry name" value="GH-type_carb-bd"/>
</dbReference>
<dbReference type="InterPro" id="IPR015443">
    <property type="entry name" value="Aldose_1-epimerase"/>
</dbReference>
<dbReference type="GO" id="GO:0005737">
    <property type="term" value="C:cytoplasm"/>
    <property type="evidence" value="ECO:0007669"/>
    <property type="project" value="TreeGrafter"/>
</dbReference>